<dbReference type="PANTHER" id="PTHR45899">
    <property type="entry name" value="RHO GTPASE ACTIVATING PROTEIN AT 15B, ISOFORM C"/>
    <property type="match status" value="1"/>
</dbReference>
<dbReference type="EMBL" id="OU900104">
    <property type="protein sequence ID" value="CAG9856103.1"/>
    <property type="molecule type" value="Genomic_DNA"/>
</dbReference>
<dbReference type="Gene3D" id="2.30.29.30">
    <property type="entry name" value="Pleckstrin-homology domain (PH domain)/Phosphotyrosine-binding domain (PTB)"/>
    <property type="match status" value="1"/>
</dbReference>
<dbReference type="PANTHER" id="PTHR45899:SF2">
    <property type="entry name" value="RHO GTPASE ACTIVATING PROTEIN AT 15B, ISOFORM C"/>
    <property type="match status" value="1"/>
</dbReference>
<proteinExistence type="predicted"/>
<dbReference type="GO" id="GO:0005096">
    <property type="term" value="F:GTPase activator activity"/>
    <property type="evidence" value="ECO:0007669"/>
    <property type="project" value="UniProtKB-KW"/>
</dbReference>
<keyword evidence="6" id="KW-1185">Reference proteome</keyword>
<dbReference type="OrthoDB" id="29546at2759"/>
<dbReference type="SUPFAM" id="SSF50729">
    <property type="entry name" value="PH domain-like"/>
    <property type="match status" value="2"/>
</dbReference>
<dbReference type="SUPFAM" id="SSF48350">
    <property type="entry name" value="GTPase activation domain, GAP"/>
    <property type="match status" value="1"/>
</dbReference>
<feature type="domain" description="PH" evidence="3">
    <location>
        <begin position="600"/>
        <end position="702"/>
    </location>
</feature>
<reference evidence="5" key="1">
    <citation type="submission" date="2022-01" db="EMBL/GenBank/DDBJ databases">
        <authorList>
            <person name="King R."/>
        </authorList>
    </citation>
    <scope>NUCLEOTIDE SEQUENCE</scope>
</reference>
<feature type="compositionally biased region" description="Basic and acidic residues" evidence="2">
    <location>
        <begin position="344"/>
        <end position="357"/>
    </location>
</feature>
<dbReference type="InterPro" id="IPR000198">
    <property type="entry name" value="RhoGAP_dom"/>
</dbReference>
<dbReference type="AlphaFoldDB" id="A0A9N9XLF3"/>
<dbReference type="SMART" id="SM00233">
    <property type="entry name" value="PH"/>
    <property type="match status" value="3"/>
</dbReference>
<dbReference type="GO" id="GO:0005547">
    <property type="term" value="F:phosphatidylinositol-3,4,5-trisphosphate binding"/>
    <property type="evidence" value="ECO:0007669"/>
    <property type="project" value="TreeGrafter"/>
</dbReference>
<dbReference type="InterPro" id="IPR011993">
    <property type="entry name" value="PH-like_dom_sf"/>
</dbReference>
<dbReference type="GO" id="GO:0071944">
    <property type="term" value="C:cell periphery"/>
    <property type="evidence" value="ECO:0007669"/>
    <property type="project" value="UniProtKB-ARBA"/>
</dbReference>
<dbReference type="GO" id="GO:0005737">
    <property type="term" value="C:cytoplasm"/>
    <property type="evidence" value="ECO:0007669"/>
    <property type="project" value="TreeGrafter"/>
</dbReference>
<protein>
    <recommendedName>
        <fullName evidence="7">Arf-GAP with Rho-GAP domain, ANK repeat and PH domain-containing protein 1</fullName>
    </recommendedName>
</protein>
<feature type="region of interest" description="Disordered" evidence="2">
    <location>
        <begin position="273"/>
        <end position="357"/>
    </location>
</feature>
<feature type="compositionally biased region" description="Low complexity" evidence="2">
    <location>
        <begin position="291"/>
        <end position="303"/>
    </location>
</feature>
<dbReference type="InterPro" id="IPR029071">
    <property type="entry name" value="Ubiquitin-like_domsf"/>
</dbReference>
<feature type="domain" description="PH" evidence="3">
    <location>
        <begin position="1030"/>
        <end position="1140"/>
    </location>
</feature>
<evidence type="ECO:0000256" key="1">
    <source>
        <dbReference type="ARBA" id="ARBA00022468"/>
    </source>
</evidence>
<feature type="region of interest" description="Disordered" evidence="2">
    <location>
        <begin position="1"/>
        <end position="56"/>
    </location>
</feature>
<keyword evidence="1" id="KW-0343">GTPase activation</keyword>
<feature type="region of interest" description="Disordered" evidence="2">
    <location>
        <begin position="382"/>
        <end position="425"/>
    </location>
</feature>
<dbReference type="SUPFAM" id="SSF54236">
    <property type="entry name" value="Ubiquitin-like"/>
    <property type="match status" value="1"/>
</dbReference>
<evidence type="ECO:0000259" key="4">
    <source>
        <dbReference type="SMART" id="SM00324"/>
    </source>
</evidence>
<dbReference type="InterPro" id="IPR001849">
    <property type="entry name" value="PH_domain"/>
</dbReference>
<feature type="compositionally biased region" description="Polar residues" evidence="2">
    <location>
        <begin position="128"/>
        <end position="137"/>
    </location>
</feature>
<dbReference type="CDD" id="cd00821">
    <property type="entry name" value="PH"/>
    <property type="match status" value="1"/>
</dbReference>
<feature type="region of interest" description="Disordered" evidence="2">
    <location>
        <begin position="126"/>
        <end position="150"/>
    </location>
</feature>
<feature type="domain" description="PH" evidence="3">
    <location>
        <begin position="479"/>
        <end position="591"/>
    </location>
</feature>
<evidence type="ECO:0000313" key="6">
    <source>
        <dbReference type="Proteomes" id="UP001153712"/>
    </source>
</evidence>
<evidence type="ECO:0000256" key="2">
    <source>
        <dbReference type="SAM" id="MobiDB-lite"/>
    </source>
</evidence>
<evidence type="ECO:0008006" key="7">
    <source>
        <dbReference type="Google" id="ProtNLM"/>
    </source>
</evidence>
<dbReference type="GO" id="GO:0048699">
    <property type="term" value="P:generation of neurons"/>
    <property type="evidence" value="ECO:0007669"/>
    <property type="project" value="UniProtKB-ARBA"/>
</dbReference>
<evidence type="ECO:0000313" key="5">
    <source>
        <dbReference type="EMBL" id="CAG9856103.1"/>
    </source>
</evidence>
<gene>
    <name evidence="5" type="ORF">PHYEVI_LOCUS2530</name>
</gene>
<dbReference type="Proteomes" id="UP001153712">
    <property type="component" value="Chromosome 11"/>
</dbReference>
<feature type="compositionally biased region" description="Basic and acidic residues" evidence="2">
    <location>
        <begin position="28"/>
        <end position="46"/>
    </location>
</feature>
<feature type="compositionally biased region" description="Pro residues" evidence="2">
    <location>
        <begin position="190"/>
        <end position="202"/>
    </location>
</feature>
<dbReference type="Gene3D" id="1.10.555.10">
    <property type="entry name" value="Rho GTPase activation protein"/>
    <property type="match status" value="1"/>
</dbReference>
<feature type="compositionally biased region" description="Low complexity" evidence="2">
    <location>
        <begin position="210"/>
        <end position="221"/>
    </location>
</feature>
<dbReference type="Pfam" id="PF00620">
    <property type="entry name" value="RhoGAP"/>
    <property type="match status" value="1"/>
</dbReference>
<feature type="compositionally biased region" description="Polar residues" evidence="2">
    <location>
        <begin position="171"/>
        <end position="185"/>
    </location>
</feature>
<dbReference type="InterPro" id="IPR008936">
    <property type="entry name" value="Rho_GTPase_activation_prot"/>
</dbReference>
<dbReference type="CDD" id="cd17113">
    <property type="entry name" value="RA_ARAPs"/>
    <property type="match status" value="1"/>
</dbReference>
<sequence length="1151" mass="131529">MDNPLPSPRSKELKKPVPTPRRSIAKNNLEKIAENASNAKEEDRKSAVVGGDDNSNRIDIHYQEIQEKCRLDNADVNTNIEENTNNTLTKRVSSVSKKVADDIHQLVQDRKRAVIEGTRQSVRRITRRFSSTSQDQTAPEEIEQPKGDEASISLFSSITFSSPLSRTENIYNNVDSETPSSSSEENLIGLPPPRHPPPPPPDESLYDEPLSLCSSSNSGHSSHSKAKPENYESVFPVYSGDHNEKPKFDVDRSNVLSRSDSWKFYDIVSPKDERVADKFDENEEIEHDSNVDVSSSSSVRSLDGTPSLRSNAYENHEILAKAPARPPRPSKSVILQFDPLNSPEKTESHSPGKNDIKLLEELLQGDLYGNLSNAHSIDEWSISNDSESEDVLSPPTPPIRVDSLPEDEPQEPEKSAPKSKSNWFSDVTVTRQNSTAESKKTSWFRQVKEVLEKAPEVVRGIKNRDSVVERAAIGVNKCVQKRGMLYKVQNGPVEDLFGEYSGRWCILENSSLLCYSDNTCQHLKEHFPAQNILSIQLLQDKKYNYRYDNDDLYCFELNTTGKTRGGHIYGTRNVSERRIWIQLISESLTNRFTSKITTNISRMGWAYVREGVSGKWTGAWIVLSQRELSYAIDGQNVKSMDLRKARCIVLQPYLDTDNNPRTNDKGPNMLIDSPDVVVYLRMWTSRETKVWCHIVKLEAHNNGANLDQQQLTKNDVPVIVEKCINFIYAHGSMTEGIYRRPGQGSSVSELLSKFRKDAFAVQLTTDLCNEHEVATALKRFFRDLPEPLLGANQRQYLYEVSKHNNRDEKIRMYKASLDQLSVISYNTTRKLMGHLHFISTQSAKNLMTAENLASIWGPTLLHYEDRDVIPNVNFNHQLDTEVVHQLITLYRYIYPEDPGELEREKHMLKVLEKYTKAPQGNICNKTAGDLRIWVYLHNKEGKSFNVSIGPNKTAYDLCKELCDQIKLPVHELVIEEIILNDKLIRPVHYQEKLLEVVLKWGYWDEQDRKDNYLTLAPLSKYWEYILDKPYPVSGEMRFADSKTRLFKQHTFQFSQGKLTCFKDKTGEIILHSWNIEDIIWYLGHESKRSPMSRWCITFISVSAQHVRTKSAPYFGSVLVWNDAATRANWLSAMLKSRYPNNLAPPPNLLPI</sequence>
<evidence type="ECO:0000259" key="3">
    <source>
        <dbReference type="SMART" id="SM00233"/>
    </source>
</evidence>
<dbReference type="Pfam" id="PF00169">
    <property type="entry name" value="PH"/>
    <property type="match status" value="1"/>
</dbReference>
<accession>A0A9N9XLF3</accession>
<feature type="region of interest" description="Disordered" evidence="2">
    <location>
        <begin position="171"/>
        <end position="230"/>
    </location>
</feature>
<name>A0A9N9XLF3_PHYSR</name>
<feature type="domain" description="Rho-GAP" evidence="4">
    <location>
        <begin position="714"/>
        <end position="891"/>
    </location>
</feature>
<dbReference type="SMART" id="SM00324">
    <property type="entry name" value="RhoGAP"/>
    <property type="match status" value="1"/>
</dbReference>
<organism evidence="5 6">
    <name type="scientific">Phyllotreta striolata</name>
    <name type="common">Striped flea beetle</name>
    <name type="synonym">Crioceris striolata</name>
    <dbReference type="NCBI Taxonomy" id="444603"/>
    <lineage>
        <taxon>Eukaryota</taxon>
        <taxon>Metazoa</taxon>
        <taxon>Ecdysozoa</taxon>
        <taxon>Arthropoda</taxon>
        <taxon>Hexapoda</taxon>
        <taxon>Insecta</taxon>
        <taxon>Pterygota</taxon>
        <taxon>Neoptera</taxon>
        <taxon>Endopterygota</taxon>
        <taxon>Coleoptera</taxon>
        <taxon>Polyphaga</taxon>
        <taxon>Cucujiformia</taxon>
        <taxon>Chrysomeloidea</taxon>
        <taxon>Chrysomelidae</taxon>
        <taxon>Galerucinae</taxon>
        <taxon>Alticini</taxon>
        <taxon>Phyllotreta</taxon>
    </lineage>
</organism>
<dbReference type="GO" id="GO:0007165">
    <property type="term" value="P:signal transduction"/>
    <property type="evidence" value="ECO:0007669"/>
    <property type="project" value="InterPro"/>
</dbReference>
<dbReference type="InterPro" id="IPR052227">
    <property type="entry name" value="Arf-Rho-GAP_ANK-PH_domain"/>
</dbReference>